<dbReference type="GO" id="GO:0016787">
    <property type="term" value="F:hydrolase activity"/>
    <property type="evidence" value="ECO:0007669"/>
    <property type="project" value="UniProtKB-KW"/>
</dbReference>
<dbReference type="GO" id="GO:0005524">
    <property type="term" value="F:ATP binding"/>
    <property type="evidence" value="ECO:0007669"/>
    <property type="project" value="InterPro"/>
</dbReference>
<dbReference type="EC" id="3.6.4.-" evidence="4"/>
<evidence type="ECO:0000259" key="3">
    <source>
        <dbReference type="PROSITE" id="PS51194"/>
    </source>
</evidence>
<dbReference type="RefSeq" id="WP_003336042.1">
    <property type="nucleotide sequence ID" value="NZ_CP007806.1"/>
</dbReference>
<evidence type="ECO:0000313" key="5">
    <source>
        <dbReference type="Proteomes" id="UP000005850"/>
    </source>
</evidence>
<feature type="domain" description="Helicase C-terminal" evidence="3">
    <location>
        <begin position="850"/>
        <end position="1006"/>
    </location>
</feature>
<keyword evidence="5" id="KW-1185">Reference proteome</keyword>
<dbReference type="AlphaFoldDB" id="A0A075R6M2"/>
<feature type="domain" description="Helicase ATP-binding" evidence="2">
    <location>
        <begin position="564"/>
        <end position="723"/>
    </location>
</feature>
<dbReference type="InterPro" id="IPR022138">
    <property type="entry name" value="DUF3670"/>
</dbReference>
<protein>
    <submittedName>
        <fullName evidence="4">RNA polymerase-associated protein RapA</fullName>
        <ecNumber evidence="4">3.6.4.-</ecNumber>
    </submittedName>
</protein>
<dbReference type="Gene3D" id="3.40.50.10810">
    <property type="entry name" value="Tandem AAA-ATPase domain"/>
    <property type="match status" value="1"/>
</dbReference>
<dbReference type="eggNOG" id="COG0553">
    <property type="taxonomic scope" value="Bacteria"/>
</dbReference>
<proteinExistence type="predicted"/>
<evidence type="ECO:0000313" key="4">
    <source>
        <dbReference type="EMBL" id="AIG27111.1"/>
    </source>
</evidence>
<dbReference type="CDD" id="cd18793">
    <property type="entry name" value="SF2_C_SNF"/>
    <property type="match status" value="1"/>
</dbReference>
<dbReference type="PANTHER" id="PTHR10799">
    <property type="entry name" value="SNF2/RAD54 HELICASE FAMILY"/>
    <property type="match status" value="1"/>
</dbReference>
<reference evidence="4 5" key="1">
    <citation type="journal article" date="2011" name="J. Bacteriol.">
        <title>Genome sequence of Brevibacillus laterosporus LMG 15441, a pathogen of invertebrates.</title>
        <authorList>
            <person name="Djukic M."/>
            <person name="Poehlein A."/>
            <person name="Thurmer A."/>
            <person name="Daniel R."/>
        </authorList>
    </citation>
    <scope>NUCLEOTIDE SEQUENCE [LARGE SCALE GENOMIC DNA]</scope>
    <source>
        <strain evidence="4 5">LMG 15441</strain>
    </source>
</reference>
<dbReference type="CDD" id="cd18012">
    <property type="entry name" value="DEXQc_arch_SWI2_SNF2"/>
    <property type="match status" value="1"/>
</dbReference>
<dbReference type="PROSITE" id="PS51192">
    <property type="entry name" value="HELICASE_ATP_BIND_1"/>
    <property type="match status" value="1"/>
</dbReference>
<dbReference type="EMBL" id="CP007806">
    <property type="protein sequence ID" value="AIG27111.1"/>
    <property type="molecule type" value="Genomic_DNA"/>
</dbReference>
<dbReference type="FunFam" id="3.40.50.300:FF:000533">
    <property type="entry name" value="Helicase, Snf2 family"/>
    <property type="match status" value="1"/>
</dbReference>
<dbReference type="InterPro" id="IPR001650">
    <property type="entry name" value="Helicase_C-like"/>
</dbReference>
<gene>
    <name evidence="4" type="primary">rapA_2</name>
    <name evidence="4" type="ORF">BRLA_c027920</name>
</gene>
<dbReference type="Proteomes" id="UP000005850">
    <property type="component" value="Chromosome"/>
</dbReference>
<organism evidence="4 5">
    <name type="scientific">Brevibacillus laterosporus LMG 15441</name>
    <dbReference type="NCBI Taxonomy" id="1042163"/>
    <lineage>
        <taxon>Bacteria</taxon>
        <taxon>Bacillati</taxon>
        <taxon>Bacillota</taxon>
        <taxon>Bacilli</taxon>
        <taxon>Bacillales</taxon>
        <taxon>Paenibacillaceae</taxon>
        <taxon>Brevibacillus</taxon>
    </lineage>
</organism>
<dbReference type="InterPro" id="IPR049730">
    <property type="entry name" value="SNF2/RAD54-like_C"/>
</dbReference>
<dbReference type="Pfam" id="PF00271">
    <property type="entry name" value="Helicase_C"/>
    <property type="match status" value="1"/>
</dbReference>
<dbReference type="InterPro" id="IPR014001">
    <property type="entry name" value="Helicase_ATP-bd"/>
</dbReference>
<dbReference type="InterPro" id="IPR000330">
    <property type="entry name" value="SNF2_N"/>
</dbReference>
<dbReference type="PROSITE" id="PS51194">
    <property type="entry name" value="HELICASE_CTER"/>
    <property type="match status" value="1"/>
</dbReference>
<dbReference type="Pfam" id="PF00176">
    <property type="entry name" value="SNF2-rel_dom"/>
    <property type="match status" value="1"/>
</dbReference>
<dbReference type="Gene3D" id="3.40.50.300">
    <property type="entry name" value="P-loop containing nucleotide triphosphate hydrolases"/>
    <property type="match status" value="1"/>
</dbReference>
<dbReference type="KEGG" id="blr:BRLA_c027920"/>
<evidence type="ECO:0000259" key="2">
    <source>
        <dbReference type="PROSITE" id="PS51192"/>
    </source>
</evidence>
<dbReference type="HOGENOM" id="CLU_000315_21_8_9"/>
<accession>A0A075R6M2</accession>
<dbReference type="STRING" id="1042163.BRLA_c027920"/>
<dbReference type="InterPro" id="IPR038718">
    <property type="entry name" value="SNF2-like_sf"/>
</dbReference>
<evidence type="ECO:0000256" key="1">
    <source>
        <dbReference type="ARBA" id="ARBA00022801"/>
    </source>
</evidence>
<dbReference type="InterPro" id="IPR027417">
    <property type="entry name" value="P-loop_NTPase"/>
</dbReference>
<name>A0A075R6M2_BRELA</name>
<sequence>MTTLHGIWLPDAFFLFCLRGGEIVPVSNWMEQLSTEQQMKLMKSGKVGIRTFQVPYWFDQGEYYPSNKPKLMVQQINGLSIAMKEALPFLWQTDEAMLQHSGFLLGDSLHYYQKVAQFALQMLWHANIRPGVKVRKGKRYGYAEADAIWDVDLTKEEVRTFSHTLALAMPAICRAYDPQKTGGSDIMTDPHNIQADFLQNAIQTTIHDWLDMESEELRQQLSKGKGDFSLQWLRGLLTRITEPIEGTTKELQSFKQQVDLWTKGEGRNKRDCVGQYAMRLYLRLEPPQQIEVEAEESIFTLHVYLQPVTEPSRLISAKDIWLGSGEATAFFGKDLGRAQEFLLEQLGCASILMPALEETLRQALVEQIQLPVQEAFHFLQEIAPRLQAEGVGVQLPSWWVKRGRKRLGLKLRVMQDHSLYAADSSAVIHRLGLHEIVRFDAKAALGDQEISLAELEKIADSKLPFIQLRGEWTEVNQESVKRMLQYLKQAEQDEITLHDMLYLMAELEASDEWEDIPVVDFELPTALDDLLHGRLEQNLDHIDTPMGLQGVLRPYQKRGYAWLQLMSKLGFGVCLADDMGLGKTIQMITVLMAEKLSAPAIIVCPTSLMNNWSKEIERFAPTLRVYTHHGPERLHQNELQAKVAEHDVVITSYSLVNRDLADLMEIKWSYLVLDEAQNIKNSKSKQARSAMKIHAQHRIAMTGTPIENRLSELWSIFQFLNPGYLGTLTQFRTQFTLPIERYREQERMESLRKLVKPFILRRLKTDPTIIVDLPEKIESKTYCTLSEEQASLYQAAVNHMMQKINSVEGMQRRGYVLATLTHLKQICDHPALYLHQSADHLERRSGKVRRVTELVHDIMEQQEAVLLFTQYVDMGSMLAKHFREVLQEEVLFLHGGISKQERDDMIDRFQSGMGPRIFILSLKAGGVGLNLTRANHVIHFDRWWNPAVENQATDRAYRIGQKKNVHVHRLICQGTLEERIDQLMESKRELAEQVIHSGEQWITELSANELHSLFELREDLICQEEDDLL</sequence>
<keyword evidence="1 4" id="KW-0378">Hydrolase</keyword>
<dbReference type="Pfam" id="PF12419">
    <property type="entry name" value="DUF3670"/>
    <property type="match status" value="1"/>
</dbReference>
<dbReference type="SMART" id="SM00490">
    <property type="entry name" value="HELICc"/>
    <property type="match status" value="1"/>
</dbReference>
<dbReference type="SMART" id="SM00487">
    <property type="entry name" value="DEXDc"/>
    <property type="match status" value="1"/>
</dbReference>
<dbReference type="SUPFAM" id="SSF52540">
    <property type="entry name" value="P-loop containing nucleoside triphosphate hydrolases"/>
    <property type="match status" value="2"/>
</dbReference>